<gene>
    <name evidence="2" type="ORF">CAL65_17320</name>
</gene>
<organism evidence="2 3">
    <name type="scientific">Alkalilimnicola ehrlichii</name>
    <dbReference type="NCBI Taxonomy" id="351052"/>
    <lineage>
        <taxon>Bacteria</taxon>
        <taxon>Pseudomonadati</taxon>
        <taxon>Pseudomonadota</taxon>
        <taxon>Gammaproteobacteria</taxon>
        <taxon>Chromatiales</taxon>
        <taxon>Ectothiorhodospiraceae</taxon>
        <taxon>Alkalilimnicola</taxon>
    </lineage>
</organism>
<dbReference type="Proteomes" id="UP000256763">
    <property type="component" value="Unassembled WGS sequence"/>
</dbReference>
<feature type="transmembrane region" description="Helical" evidence="1">
    <location>
        <begin position="37"/>
        <end position="57"/>
    </location>
</feature>
<accession>A0A3E0WMJ0</accession>
<dbReference type="RefSeq" id="WP_116303382.1">
    <property type="nucleotide sequence ID" value="NZ_NFZV01000021.1"/>
</dbReference>
<keyword evidence="1" id="KW-0812">Transmembrane</keyword>
<comment type="caution">
    <text evidence="2">The sequence shown here is derived from an EMBL/GenBank/DDBJ whole genome shotgun (WGS) entry which is preliminary data.</text>
</comment>
<feature type="transmembrane region" description="Helical" evidence="1">
    <location>
        <begin position="12"/>
        <end position="31"/>
    </location>
</feature>
<sequence>MKLRRIWSAFDHILIACCLFLGGLLLGMFFHATVREYFWFLLVVLIVLLIKPIYSYWSHYERRQGAKEALTIRDREDDI</sequence>
<keyword evidence="3" id="KW-1185">Reference proteome</keyword>
<dbReference type="EMBL" id="NFZW01000021">
    <property type="protein sequence ID" value="RFA33423.1"/>
    <property type="molecule type" value="Genomic_DNA"/>
</dbReference>
<keyword evidence="1" id="KW-0472">Membrane</keyword>
<keyword evidence="1" id="KW-1133">Transmembrane helix</keyword>
<evidence type="ECO:0000256" key="1">
    <source>
        <dbReference type="SAM" id="Phobius"/>
    </source>
</evidence>
<reference evidence="3" key="1">
    <citation type="submission" date="2017-05" db="EMBL/GenBank/DDBJ databases">
        <authorList>
            <person name="Sharma S."/>
            <person name="Sidhu C."/>
            <person name="Pinnaka A.K."/>
        </authorList>
    </citation>
    <scope>NUCLEOTIDE SEQUENCE [LARGE SCALE GENOMIC DNA]</scope>
    <source>
        <strain evidence="3">AK93</strain>
    </source>
</reference>
<protein>
    <submittedName>
        <fullName evidence="2">Uncharacterized protein</fullName>
    </submittedName>
</protein>
<dbReference type="AlphaFoldDB" id="A0A3E0WMJ0"/>
<evidence type="ECO:0000313" key="3">
    <source>
        <dbReference type="Proteomes" id="UP000256763"/>
    </source>
</evidence>
<proteinExistence type="predicted"/>
<evidence type="ECO:0000313" key="2">
    <source>
        <dbReference type="EMBL" id="RFA33423.1"/>
    </source>
</evidence>
<name>A0A3E0WMJ0_9GAMM</name>